<dbReference type="Pfam" id="PF13302">
    <property type="entry name" value="Acetyltransf_3"/>
    <property type="match status" value="1"/>
</dbReference>
<dbReference type="InterPro" id="IPR051908">
    <property type="entry name" value="Ribosomal_N-acetyltransferase"/>
</dbReference>
<organism evidence="3 4">
    <name type="scientific">Paracoccus lichenicola</name>
    <dbReference type="NCBI Taxonomy" id="2665644"/>
    <lineage>
        <taxon>Bacteria</taxon>
        <taxon>Pseudomonadati</taxon>
        <taxon>Pseudomonadota</taxon>
        <taxon>Alphaproteobacteria</taxon>
        <taxon>Rhodobacterales</taxon>
        <taxon>Paracoccaceae</taxon>
        <taxon>Paracoccus</taxon>
    </lineage>
</organism>
<evidence type="ECO:0000256" key="1">
    <source>
        <dbReference type="SAM" id="MobiDB-lite"/>
    </source>
</evidence>
<dbReference type="FunFam" id="3.40.630.30:FF:000047">
    <property type="entry name" value="Acetyltransferase, GNAT family"/>
    <property type="match status" value="1"/>
</dbReference>
<dbReference type="AlphaFoldDB" id="A0A6L6HME6"/>
<feature type="domain" description="N-acetyltransferase" evidence="2">
    <location>
        <begin position="30"/>
        <end position="185"/>
    </location>
</feature>
<sequence>MQGTSSTRPETSLSEFVPPPGPAAQPIRSDILQPLSADRHAADLFQAQAGHDALWTWLPYGPFPSRSDHQAWMTRAEASTDPFFLAILDPRTGRAAGHAAFLRIDTANGVIEIGHILLTPSLQRGRTASAALMAMIAWAMDHGYRRVEWKCNALNEPSRRAALRLGFTYEGTFRNHMIVKGANRDSAWFSITDADWRALAPAHAAWLDDANFDAEGRQRQSLSDLTGRALPGRDGAA</sequence>
<proteinExistence type="predicted"/>
<dbReference type="InterPro" id="IPR016181">
    <property type="entry name" value="Acyl_CoA_acyltransferase"/>
</dbReference>
<dbReference type="RefSeq" id="WP_154763310.1">
    <property type="nucleotide sequence ID" value="NZ_WMBT01000001.1"/>
</dbReference>
<keyword evidence="3" id="KW-0808">Transferase</keyword>
<evidence type="ECO:0000313" key="3">
    <source>
        <dbReference type="EMBL" id="MTD99244.1"/>
    </source>
</evidence>
<dbReference type="EMBL" id="WMBT01000001">
    <property type="protein sequence ID" value="MTD99244.1"/>
    <property type="molecule type" value="Genomic_DNA"/>
</dbReference>
<dbReference type="SUPFAM" id="SSF55729">
    <property type="entry name" value="Acyl-CoA N-acyltransferases (Nat)"/>
    <property type="match status" value="1"/>
</dbReference>
<keyword evidence="4" id="KW-1185">Reference proteome</keyword>
<dbReference type="GO" id="GO:0008999">
    <property type="term" value="F:protein-N-terminal-alanine acetyltransferase activity"/>
    <property type="evidence" value="ECO:0007669"/>
    <property type="project" value="TreeGrafter"/>
</dbReference>
<dbReference type="Proteomes" id="UP000481417">
    <property type="component" value="Unassembled WGS sequence"/>
</dbReference>
<dbReference type="PANTHER" id="PTHR43441:SF2">
    <property type="entry name" value="FAMILY ACETYLTRANSFERASE, PUTATIVE (AFU_ORTHOLOGUE AFUA_7G00850)-RELATED"/>
    <property type="match status" value="1"/>
</dbReference>
<name>A0A6L6HME6_9RHOB</name>
<dbReference type="PANTHER" id="PTHR43441">
    <property type="entry name" value="RIBOSOMAL-PROTEIN-SERINE ACETYLTRANSFERASE"/>
    <property type="match status" value="1"/>
</dbReference>
<evidence type="ECO:0000313" key="4">
    <source>
        <dbReference type="Proteomes" id="UP000481417"/>
    </source>
</evidence>
<gene>
    <name evidence="3" type="ORF">GIY56_02965</name>
</gene>
<feature type="compositionally biased region" description="Polar residues" evidence="1">
    <location>
        <begin position="1"/>
        <end position="14"/>
    </location>
</feature>
<evidence type="ECO:0000259" key="2">
    <source>
        <dbReference type="PROSITE" id="PS51186"/>
    </source>
</evidence>
<accession>A0A6L6HME6</accession>
<dbReference type="Gene3D" id="3.40.630.30">
    <property type="match status" value="1"/>
</dbReference>
<dbReference type="PROSITE" id="PS51186">
    <property type="entry name" value="GNAT"/>
    <property type="match status" value="1"/>
</dbReference>
<comment type="caution">
    <text evidence="3">The sequence shown here is derived from an EMBL/GenBank/DDBJ whole genome shotgun (WGS) entry which is preliminary data.</text>
</comment>
<dbReference type="InterPro" id="IPR000182">
    <property type="entry name" value="GNAT_dom"/>
</dbReference>
<dbReference type="GO" id="GO:1990189">
    <property type="term" value="F:protein N-terminal-serine acetyltransferase activity"/>
    <property type="evidence" value="ECO:0007669"/>
    <property type="project" value="TreeGrafter"/>
</dbReference>
<reference evidence="3 4" key="1">
    <citation type="submission" date="2019-11" db="EMBL/GenBank/DDBJ databases">
        <authorList>
            <person name="Lang L."/>
        </authorList>
    </citation>
    <scope>NUCLEOTIDE SEQUENCE [LARGE SCALE GENOMIC DNA]</scope>
    <source>
        <strain evidence="3 4">YIM 132242</strain>
    </source>
</reference>
<feature type="region of interest" description="Disordered" evidence="1">
    <location>
        <begin position="1"/>
        <end position="27"/>
    </location>
</feature>
<protein>
    <submittedName>
        <fullName evidence="3">GNAT family N-acetyltransferase</fullName>
    </submittedName>
</protein>